<dbReference type="PATRIC" id="fig|1230454.4.peg.14"/>
<feature type="region of interest" description="Disordered" evidence="1">
    <location>
        <begin position="124"/>
        <end position="149"/>
    </location>
</feature>
<evidence type="ECO:0000313" key="2">
    <source>
        <dbReference type="EMBL" id="EMA70636.1"/>
    </source>
</evidence>
<dbReference type="Gene3D" id="3.60.15.10">
    <property type="entry name" value="Ribonuclease Z/Hydroxyacylglutathione hydrolase-like"/>
    <property type="match status" value="1"/>
</dbReference>
<dbReference type="RefSeq" id="WP_007997515.1">
    <property type="nucleotide sequence ID" value="NZ_AOJI01000002.1"/>
</dbReference>
<reference evidence="2 3" key="1">
    <citation type="journal article" date="2014" name="PLoS Genet.">
        <title>Phylogenetically driven sequencing of extremely halophilic archaea reveals strategies for static and dynamic osmo-response.</title>
        <authorList>
            <person name="Becker E.A."/>
            <person name="Seitzer P.M."/>
            <person name="Tritt A."/>
            <person name="Larsen D."/>
            <person name="Krusor M."/>
            <person name="Yao A.I."/>
            <person name="Wu D."/>
            <person name="Madern D."/>
            <person name="Eisen J.A."/>
            <person name="Darling A.E."/>
            <person name="Facciotti M.T."/>
        </authorList>
    </citation>
    <scope>NUCLEOTIDE SEQUENCE [LARGE SCALE GENOMIC DNA]</scope>
    <source>
        <strain evidence="2 3">JCM 13560</strain>
    </source>
</reference>
<protein>
    <submittedName>
        <fullName evidence="2">Zn-dependent hydrolase of the beta-lactamase fold-like protein</fullName>
    </submittedName>
</protein>
<evidence type="ECO:0000256" key="1">
    <source>
        <dbReference type="SAM" id="MobiDB-lite"/>
    </source>
</evidence>
<dbReference type="OrthoDB" id="382476at2157"/>
<name>M0PKP4_9EURY</name>
<gene>
    <name evidence="2" type="ORF">C461_00067</name>
</gene>
<keyword evidence="2" id="KW-0378">Hydrolase</keyword>
<organism evidence="2 3">
    <name type="scientific">Halorubrum aidingense JCM 13560</name>
    <dbReference type="NCBI Taxonomy" id="1230454"/>
    <lineage>
        <taxon>Archaea</taxon>
        <taxon>Methanobacteriati</taxon>
        <taxon>Methanobacteriota</taxon>
        <taxon>Stenosarchaea group</taxon>
        <taxon>Halobacteria</taxon>
        <taxon>Halobacteriales</taxon>
        <taxon>Haloferacaceae</taxon>
        <taxon>Halorubrum</taxon>
    </lineage>
</organism>
<keyword evidence="3" id="KW-1185">Reference proteome</keyword>
<dbReference type="SUPFAM" id="SSF56281">
    <property type="entry name" value="Metallo-hydrolase/oxidoreductase"/>
    <property type="match status" value="1"/>
</dbReference>
<dbReference type="GO" id="GO:0016787">
    <property type="term" value="F:hydrolase activity"/>
    <property type="evidence" value="ECO:0007669"/>
    <property type="project" value="UniProtKB-KW"/>
</dbReference>
<proteinExistence type="predicted"/>
<dbReference type="InterPro" id="IPR036866">
    <property type="entry name" value="RibonucZ/Hydroxyglut_hydro"/>
</dbReference>
<sequence length="456" mass="50620">MQLRHLTSSSVVVEGDELSVLCDPWLLDGAFYGAWNHYPPLAFDPEDYDHVDYIYLSSAHPGRFHRPTLERLDADTPVLVHEDASDRLVDGVERLGFDLIELFDADRTNLGGTLSIEAVSASARRPLPDGRGGDSPPASARYQRPRVSPPVGDAAPVVVFDDGESVLVNASACRWPAARDACDAVAGRYGDVDALVTPYATADPYPQCRIDYAYDRKLAARDEVVREMYAEAEAFVNALEPDYFLPVADGYALGGQLARLDEYVALRTRNEAFWHFAGSPSIEPAHSIPVLLNSEESLDLETGEPSANYVPTDRDERREYVRTELAERDLAYERGDRPGLADFRPFLPDAYENLEAKRTALDWESETTVLIDLTEGTAVAISMSGDGYELVDRVPVTAIDDPFLYLTMDPRLLYDLLSDAEGVRFSDARLGSHVRYARDPDVREPAIDRVLNAYHA</sequence>
<dbReference type="AlphaFoldDB" id="M0PKP4"/>
<dbReference type="EMBL" id="AOJI01000002">
    <property type="protein sequence ID" value="EMA70636.1"/>
    <property type="molecule type" value="Genomic_DNA"/>
</dbReference>
<dbReference type="STRING" id="1230454.C461_00067"/>
<evidence type="ECO:0000313" key="3">
    <source>
        <dbReference type="Proteomes" id="UP000011575"/>
    </source>
</evidence>
<dbReference type="Proteomes" id="UP000011575">
    <property type="component" value="Unassembled WGS sequence"/>
</dbReference>
<comment type="caution">
    <text evidence="2">The sequence shown here is derived from an EMBL/GenBank/DDBJ whole genome shotgun (WGS) entry which is preliminary data.</text>
</comment>
<accession>M0PKP4</accession>